<feature type="domain" description="Immunity protein 35" evidence="1">
    <location>
        <begin position="6"/>
        <end position="69"/>
    </location>
</feature>
<dbReference type="Pfam" id="PF15567">
    <property type="entry name" value="Imm35"/>
    <property type="match status" value="1"/>
</dbReference>
<dbReference type="InterPro" id="IPR029082">
    <property type="entry name" value="Imm35"/>
</dbReference>
<dbReference type="Proteomes" id="UP001056374">
    <property type="component" value="Chromosome"/>
</dbReference>
<organism evidence="2 3">
    <name type="scientific">Streptomyces phaeoluteigriseus</name>
    <dbReference type="NCBI Taxonomy" id="114686"/>
    <lineage>
        <taxon>Bacteria</taxon>
        <taxon>Bacillati</taxon>
        <taxon>Actinomycetota</taxon>
        <taxon>Actinomycetes</taxon>
        <taxon>Kitasatosporales</taxon>
        <taxon>Streptomycetaceae</taxon>
        <taxon>Streptomyces</taxon>
        <taxon>Streptomyces aurantiacus group</taxon>
    </lineage>
</organism>
<evidence type="ECO:0000313" key="3">
    <source>
        <dbReference type="Proteomes" id="UP001056374"/>
    </source>
</evidence>
<evidence type="ECO:0000313" key="2">
    <source>
        <dbReference type="EMBL" id="USQ85610.1"/>
    </source>
</evidence>
<gene>
    <name evidence="2" type="ORF">NFX46_18660</name>
</gene>
<reference evidence="2" key="1">
    <citation type="submission" date="2022-06" db="EMBL/GenBank/DDBJ databases">
        <title>Complete genome sequence of soil microorganisms Streptomyces sp. Qhu-M197 isolated from Alpine meadows habitats on the Tibetan Plateau.</title>
        <authorList>
            <person name="Zhang B."/>
            <person name="Xiang X."/>
            <person name="Fan J."/>
        </authorList>
    </citation>
    <scope>NUCLEOTIDE SEQUENCE</scope>
    <source>
        <strain evidence="2">Qhu-M197</strain>
    </source>
</reference>
<keyword evidence="3" id="KW-1185">Reference proteome</keyword>
<accession>A0ABY4ZAR3</accession>
<protein>
    <submittedName>
        <fullName evidence="2">YrhB family protein</fullName>
    </submittedName>
</protein>
<proteinExistence type="predicted"/>
<dbReference type="EMBL" id="CP099468">
    <property type="protein sequence ID" value="USQ85610.1"/>
    <property type="molecule type" value="Genomic_DNA"/>
</dbReference>
<sequence>MIEREAAVRAVEDQLERDYQQWRAAGVDALRMAVVDVEQHELAWIVFWTSEEFVRTRNPEFMLAGSGPFWSTVSTGGCTGSASSPR</sequence>
<evidence type="ECO:0000259" key="1">
    <source>
        <dbReference type="Pfam" id="PF15567"/>
    </source>
</evidence>
<dbReference type="RefSeq" id="WP_252550769.1">
    <property type="nucleotide sequence ID" value="NZ_CP099468.1"/>
</dbReference>
<name>A0ABY4ZAR3_9ACTN</name>